<feature type="compositionally biased region" description="Gly residues" evidence="1">
    <location>
        <begin position="46"/>
        <end position="57"/>
    </location>
</feature>
<proteinExistence type="predicted"/>
<evidence type="ECO:0000256" key="1">
    <source>
        <dbReference type="SAM" id="MobiDB-lite"/>
    </source>
</evidence>
<feature type="compositionally biased region" description="Basic and acidic residues" evidence="1">
    <location>
        <begin position="1"/>
        <end position="11"/>
    </location>
</feature>
<evidence type="ECO:0000313" key="2">
    <source>
        <dbReference type="EMBL" id="AOT61694.1"/>
    </source>
</evidence>
<gene>
    <name evidence="2" type="ORF">A4G23_04583</name>
</gene>
<sequence length="106" mass="10814">MTRPDPARQEEVGVVSKGSRKSGRGGARARARNNGDAPPPVRAGREGGAPGAGGRGGGEGRRRDGEEGGKVPAGARLPAHGPARPGQGATWRDRPIHTIRVPALFG</sequence>
<feature type="compositionally biased region" description="Basic and acidic residues" evidence="1">
    <location>
        <begin position="58"/>
        <end position="69"/>
    </location>
</feature>
<organism evidence="2 3">
    <name type="scientific">Streptomyces rubrolavendulae</name>
    <dbReference type="NCBI Taxonomy" id="285473"/>
    <lineage>
        <taxon>Bacteria</taxon>
        <taxon>Bacillati</taxon>
        <taxon>Actinomycetota</taxon>
        <taxon>Actinomycetes</taxon>
        <taxon>Kitasatosporales</taxon>
        <taxon>Streptomycetaceae</taxon>
        <taxon>Streptomyces</taxon>
    </lineage>
</organism>
<accession>A0A1D8G8C3</accession>
<feature type="compositionally biased region" description="Basic residues" evidence="1">
    <location>
        <begin position="18"/>
        <end position="31"/>
    </location>
</feature>
<name>A0A1D8G8C3_9ACTN</name>
<dbReference type="GeneID" id="33063162"/>
<reference evidence="2 3" key="1">
    <citation type="submission" date="2016-09" db="EMBL/GenBank/DDBJ databases">
        <title>Streptomyces rubrolavendulae MJM4426 Genome sequencing and assembly.</title>
        <authorList>
            <person name="Kim J.-G."/>
        </authorList>
    </citation>
    <scope>NUCLEOTIDE SEQUENCE [LARGE SCALE GENOMIC DNA]</scope>
    <source>
        <strain evidence="2 3">MJM4426</strain>
    </source>
</reference>
<dbReference type="PATRIC" id="fig|285473.5.peg.4819"/>
<dbReference type="Proteomes" id="UP000095349">
    <property type="component" value="Chromosome"/>
</dbReference>
<protein>
    <submittedName>
        <fullName evidence="2">Uncharacterized protein</fullName>
    </submittedName>
</protein>
<dbReference type="STRING" id="285473.A4G23_04583"/>
<dbReference type="AlphaFoldDB" id="A0A1D8G8C3"/>
<keyword evidence="3" id="KW-1185">Reference proteome</keyword>
<dbReference type="EMBL" id="CP017316">
    <property type="protein sequence ID" value="AOT61694.1"/>
    <property type="molecule type" value="Genomic_DNA"/>
</dbReference>
<evidence type="ECO:0000313" key="3">
    <source>
        <dbReference type="Proteomes" id="UP000095349"/>
    </source>
</evidence>
<dbReference type="KEGG" id="srn:A4G23_04583"/>
<feature type="region of interest" description="Disordered" evidence="1">
    <location>
        <begin position="1"/>
        <end position="106"/>
    </location>
</feature>